<evidence type="ECO:0000259" key="2">
    <source>
        <dbReference type="PROSITE" id="PS50943"/>
    </source>
</evidence>
<gene>
    <name evidence="3" type="ORF">EV677_2937</name>
</gene>
<comment type="similarity">
    <text evidence="1">Belongs to the short-chain fatty acyl-CoA assimilation regulator (ScfR) family.</text>
</comment>
<evidence type="ECO:0000256" key="1">
    <source>
        <dbReference type="ARBA" id="ARBA00007227"/>
    </source>
</evidence>
<accession>A0A4R6G1R2</accession>
<name>A0A4R6G1R2_9BURK</name>
<dbReference type="SUPFAM" id="SSF47413">
    <property type="entry name" value="lambda repressor-like DNA-binding domains"/>
    <property type="match status" value="1"/>
</dbReference>
<dbReference type="CDD" id="cd00093">
    <property type="entry name" value="HTH_XRE"/>
    <property type="match status" value="1"/>
</dbReference>
<dbReference type="Gene3D" id="1.10.10.2910">
    <property type="match status" value="1"/>
</dbReference>
<dbReference type="InterPro" id="IPR010359">
    <property type="entry name" value="IrrE_HExxH"/>
</dbReference>
<protein>
    <submittedName>
        <fullName evidence="3">Zn-dependent peptidase ImmA (M78 family)</fullName>
    </submittedName>
</protein>
<dbReference type="PANTHER" id="PTHR43236">
    <property type="entry name" value="ANTITOXIN HIGA1"/>
    <property type="match status" value="1"/>
</dbReference>
<dbReference type="Proteomes" id="UP000294737">
    <property type="component" value="Unassembled WGS sequence"/>
</dbReference>
<dbReference type="Gene3D" id="1.10.260.40">
    <property type="entry name" value="lambda repressor-like DNA-binding domains"/>
    <property type="match status" value="1"/>
</dbReference>
<dbReference type="PROSITE" id="PS50943">
    <property type="entry name" value="HTH_CROC1"/>
    <property type="match status" value="1"/>
</dbReference>
<comment type="caution">
    <text evidence="3">The sequence shown here is derived from an EMBL/GenBank/DDBJ whole genome shotgun (WGS) entry which is preliminary data.</text>
</comment>
<keyword evidence="4" id="KW-1185">Reference proteome</keyword>
<dbReference type="GO" id="GO:0003677">
    <property type="term" value="F:DNA binding"/>
    <property type="evidence" value="ECO:0007669"/>
    <property type="project" value="InterPro"/>
</dbReference>
<sequence length="404" mass="44904">MTKGINDLQPARLEQALSARNLSKGQLASLVGVAASTVTKWCKGDQAPEAITFERLASVLNVQAEWLTRPILQAVSPPHYRSNASALKTARSKLVARTEWGQEIALLFNEYVDFPSVNLPARTFHDPEQISNADIEAAAEECRSLWQLGRGPIQNLALAAESAGIVLIREETEISAIEGLSSWSGLLKRPIIFLSADKANGFRSRFDLAHEIGHLILHKHILRGDAPDRYNLMEKQAHRFAGAFLLPAETFASEVRVPTNLDNLLILKQRWGVSVAAMMMRLHALGLLKDDEKLALFKRRSARWGSKAEPGDDKWEVEMPRLLRRTVELLVNEGALSLETIPRYLGLSSRDVETLCGLPESYFEGPADIIELATLRSSRSQHRTEHLSQPGSVVSLLGFKKRAR</sequence>
<dbReference type="SMART" id="SM00530">
    <property type="entry name" value="HTH_XRE"/>
    <property type="match status" value="1"/>
</dbReference>
<dbReference type="InterPro" id="IPR052345">
    <property type="entry name" value="Rad_response_metalloprotease"/>
</dbReference>
<dbReference type="EMBL" id="SNWF01000009">
    <property type="protein sequence ID" value="TDN87680.1"/>
    <property type="molecule type" value="Genomic_DNA"/>
</dbReference>
<feature type="domain" description="HTH cro/C1-type" evidence="2">
    <location>
        <begin position="13"/>
        <end position="67"/>
    </location>
</feature>
<dbReference type="PANTHER" id="PTHR43236:SF1">
    <property type="entry name" value="BLL7220 PROTEIN"/>
    <property type="match status" value="1"/>
</dbReference>
<proteinExistence type="inferred from homology"/>
<dbReference type="RefSeq" id="WP_112993207.1">
    <property type="nucleotide sequence ID" value="NZ_PTLZ01000006.1"/>
</dbReference>
<evidence type="ECO:0000313" key="3">
    <source>
        <dbReference type="EMBL" id="TDN87680.1"/>
    </source>
</evidence>
<dbReference type="Pfam" id="PF06114">
    <property type="entry name" value="Peptidase_M78"/>
    <property type="match status" value="1"/>
</dbReference>
<organism evidence="3 4">
    <name type="scientific">Herminiimonas fonticola</name>
    <dbReference type="NCBI Taxonomy" id="303380"/>
    <lineage>
        <taxon>Bacteria</taxon>
        <taxon>Pseudomonadati</taxon>
        <taxon>Pseudomonadota</taxon>
        <taxon>Betaproteobacteria</taxon>
        <taxon>Burkholderiales</taxon>
        <taxon>Oxalobacteraceae</taxon>
        <taxon>Herminiimonas</taxon>
    </lineage>
</organism>
<dbReference type="OrthoDB" id="9796786at2"/>
<dbReference type="InterPro" id="IPR010982">
    <property type="entry name" value="Lambda_DNA-bd_dom_sf"/>
</dbReference>
<dbReference type="Pfam" id="PF01381">
    <property type="entry name" value="HTH_3"/>
    <property type="match status" value="1"/>
</dbReference>
<dbReference type="AlphaFoldDB" id="A0A4R6G1R2"/>
<reference evidence="3 4" key="1">
    <citation type="submission" date="2019-03" db="EMBL/GenBank/DDBJ databases">
        <title>Genomic Encyclopedia of Type Strains, Phase IV (KMG-IV): sequencing the most valuable type-strain genomes for metagenomic binning, comparative biology and taxonomic classification.</title>
        <authorList>
            <person name="Goeker M."/>
        </authorList>
    </citation>
    <scope>NUCLEOTIDE SEQUENCE [LARGE SCALE GENOMIC DNA]</scope>
    <source>
        <strain evidence="3 4">DSM 18555</strain>
    </source>
</reference>
<dbReference type="InterPro" id="IPR001387">
    <property type="entry name" value="Cro/C1-type_HTH"/>
</dbReference>
<evidence type="ECO:0000313" key="4">
    <source>
        <dbReference type="Proteomes" id="UP000294737"/>
    </source>
</evidence>